<dbReference type="Proteomes" id="UP000320475">
    <property type="component" value="Unassembled WGS sequence"/>
</dbReference>
<evidence type="ECO:0000313" key="7">
    <source>
        <dbReference type="Proteomes" id="UP000320475"/>
    </source>
</evidence>
<reference evidence="6 7" key="1">
    <citation type="journal article" date="2019" name="Sci. Rep.">
        <title>Comparative genomics of chytrid fungi reveal insights into the obligate biotrophic and pathogenic lifestyle of Synchytrium endobioticum.</title>
        <authorList>
            <person name="van de Vossenberg B.T.L.H."/>
            <person name="Warris S."/>
            <person name="Nguyen H.D.T."/>
            <person name="van Gent-Pelzer M.P.E."/>
            <person name="Joly D.L."/>
            <person name="van de Geest H.C."/>
            <person name="Bonants P.J.M."/>
            <person name="Smith D.S."/>
            <person name="Levesque C.A."/>
            <person name="van der Lee T.A.J."/>
        </authorList>
    </citation>
    <scope>NUCLEOTIDE SEQUENCE [LARGE SCALE GENOMIC DNA]</scope>
    <source>
        <strain evidence="6 7">LEV6574</strain>
    </source>
</reference>
<evidence type="ECO:0000256" key="4">
    <source>
        <dbReference type="ARBA" id="ARBA00023136"/>
    </source>
</evidence>
<sequence>MCDHPTTGGMQVETTNKPSGFGIQFLYLLARASKNAIRNPLIVKSRTTQTVVISLIVGFLFFNTGSTVGQASVQNRSGVMFLYIMFGGEKSVFTRLEYLGLEWIYADVDCSYSYWCPCIQ</sequence>
<dbReference type="OrthoDB" id="66620at2759"/>
<evidence type="ECO:0000256" key="3">
    <source>
        <dbReference type="ARBA" id="ARBA00022989"/>
    </source>
</evidence>
<feature type="domain" description="ABC-2 type transporter transmembrane" evidence="5">
    <location>
        <begin position="24"/>
        <end position="88"/>
    </location>
</feature>
<proteinExistence type="predicted"/>
<evidence type="ECO:0000256" key="1">
    <source>
        <dbReference type="ARBA" id="ARBA00004141"/>
    </source>
</evidence>
<comment type="caution">
    <text evidence="6">The sequence shown here is derived from an EMBL/GenBank/DDBJ whole genome shotgun (WGS) entry which is preliminary data.</text>
</comment>
<keyword evidence="2" id="KW-0812">Transmembrane</keyword>
<evidence type="ECO:0000256" key="2">
    <source>
        <dbReference type="ARBA" id="ARBA00022692"/>
    </source>
</evidence>
<evidence type="ECO:0000259" key="5">
    <source>
        <dbReference type="Pfam" id="PF01061"/>
    </source>
</evidence>
<evidence type="ECO:0000313" key="6">
    <source>
        <dbReference type="EMBL" id="TPX38841.1"/>
    </source>
</evidence>
<name>A0A507CH71_9FUNG</name>
<dbReference type="InterPro" id="IPR013525">
    <property type="entry name" value="ABC2_TM"/>
</dbReference>
<protein>
    <recommendedName>
        <fullName evidence="5">ABC-2 type transporter transmembrane domain-containing protein</fullName>
    </recommendedName>
</protein>
<dbReference type="VEuPathDB" id="FungiDB:SeMB42_g07013"/>
<accession>A0A507CH71</accession>
<gene>
    <name evidence="6" type="ORF">SeLEV6574_g07584</name>
</gene>
<keyword evidence="3" id="KW-1133">Transmembrane helix</keyword>
<comment type="subcellular location">
    <subcellularLocation>
        <location evidence="1">Membrane</location>
        <topology evidence="1">Multi-pass membrane protein</topology>
    </subcellularLocation>
</comment>
<organism evidence="6 7">
    <name type="scientific">Synchytrium endobioticum</name>
    <dbReference type="NCBI Taxonomy" id="286115"/>
    <lineage>
        <taxon>Eukaryota</taxon>
        <taxon>Fungi</taxon>
        <taxon>Fungi incertae sedis</taxon>
        <taxon>Chytridiomycota</taxon>
        <taxon>Chytridiomycota incertae sedis</taxon>
        <taxon>Chytridiomycetes</taxon>
        <taxon>Synchytriales</taxon>
        <taxon>Synchytriaceae</taxon>
        <taxon>Synchytrium</taxon>
    </lineage>
</organism>
<dbReference type="AlphaFoldDB" id="A0A507CH71"/>
<dbReference type="Pfam" id="PF01061">
    <property type="entry name" value="ABC2_membrane"/>
    <property type="match status" value="1"/>
</dbReference>
<dbReference type="GO" id="GO:0140359">
    <property type="term" value="F:ABC-type transporter activity"/>
    <property type="evidence" value="ECO:0007669"/>
    <property type="project" value="InterPro"/>
</dbReference>
<keyword evidence="4" id="KW-0472">Membrane</keyword>
<dbReference type="EMBL" id="QEAM01000559">
    <property type="protein sequence ID" value="TPX38841.1"/>
    <property type="molecule type" value="Genomic_DNA"/>
</dbReference>
<dbReference type="GO" id="GO:0016020">
    <property type="term" value="C:membrane"/>
    <property type="evidence" value="ECO:0007669"/>
    <property type="project" value="UniProtKB-SubCell"/>
</dbReference>